<dbReference type="GO" id="GO:0030687">
    <property type="term" value="C:preribosome, large subunit precursor"/>
    <property type="evidence" value="ECO:0007669"/>
    <property type="project" value="EnsemblFungi"/>
</dbReference>
<evidence type="ECO:0000256" key="2">
    <source>
        <dbReference type="ARBA" id="ARBA00007594"/>
    </source>
</evidence>
<dbReference type="InterPro" id="IPR035808">
    <property type="entry name" value="Ribosomal_uL30_euk_arc"/>
</dbReference>
<dbReference type="EMBL" id="HG793130">
    <property type="protein sequence ID" value="CDK29051.1"/>
    <property type="molecule type" value="Genomic_DNA"/>
</dbReference>
<accession>W6MQV2</accession>
<keyword evidence="11" id="KW-1185">Reference proteome</keyword>
<gene>
    <name evidence="10" type="ORF">KUCA_T00005038001</name>
</gene>
<dbReference type="STRING" id="1382522.W6MQV2"/>
<organism evidence="10 11">
    <name type="scientific">Kuraishia capsulata CBS 1993</name>
    <dbReference type="NCBI Taxonomy" id="1382522"/>
    <lineage>
        <taxon>Eukaryota</taxon>
        <taxon>Fungi</taxon>
        <taxon>Dikarya</taxon>
        <taxon>Ascomycota</taxon>
        <taxon>Saccharomycotina</taxon>
        <taxon>Pichiomycetes</taxon>
        <taxon>Pichiales</taxon>
        <taxon>Pichiaceae</taxon>
        <taxon>Kuraishia</taxon>
    </lineage>
</organism>
<dbReference type="HOGENOM" id="CLU_055156_1_0_1"/>
<evidence type="ECO:0000313" key="10">
    <source>
        <dbReference type="EMBL" id="CDK29051.1"/>
    </source>
</evidence>
<dbReference type="SUPFAM" id="SSF55129">
    <property type="entry name" value="Ribosomal protein L30p/L7e"/>
    <property type="match status" value="1"/>
</dbReference>
<dbReference type="GeneID" id="34522428"/>
<sequence>MSSVTEPLNSNPEILLRKRKNADRLRIEKQEAARKKEQDKESRRKLRAKKFVRAETLVAKHRASEREDYRVKRVIKNEKETLLNAPKSIEDDEEKAELQFIVRIRGPHGAKVPAKAKKILSLLRLDHINTGVFIKSTKLVRPLLRIISPYTVLGKPSLATIRNLIQKRATIELDGREVNLNDNAVVEEQLGEFGIVCVEDIIHEVATMGEAFKPVIGFMKPFQLTSPAQGWNALSKFKRLELREESNKRKISTAGNAPLEEVDIDTFIAEQV</sequence>
<reference evidence="10" key="2">
    <citation type="submission" date="2014-02" db="EMBL/GenBank/DDBJ databases">
        <title>Complete DNA sequence of /Kuraishia capsulata/ illustrates novel genomic features among budding yeasts (/Saccharomycotina/).</title>
        <authorList>
            <person name="Morales L."/>
            <person name="Noel B."/>
            <person name="Porcel B."/>
            <person name="Marcet-Houben M."/>
            <person name="Hullo M-F."/>
            <person name="Sacerdot C."/>
            <person name="Tekaia F."/>
            <person name="Leh-Louis V."/>
            <person name="Despons L."/>
            <person name="Khanna V."/>
            <person name="Aury J-M."/>
            <person name="Barbe V."/>
            <person name="Couloux A."/>
            <person name="Labadie K."/>
            <person name="Pelletier E."/>
            <person name="Souciet J-L."/>
            <person name="Boekhout T."/>
            <person name="Gabaldon T."/>
            <person name="Wincker P."/>
            <person name="Dujon B."/>
        </authorList>
    </citation>
    <scope>NUCLEOTIDE SEQUENCE</scope>
    <source>
        <strain evidence="10">CBS 1993</strain>
    </source>
</reference>
<dbReference type="GO" id="GO:0022625">
    <property type="term" value="C:cytosolic large ribosomal subunit"/>
    <property type="evidence" value="ECO:0007669"/>
    <property type="project" value="TreeGrafter"/>
</dbReference>
<evidence type="ECO:0000256" key="8">
    <source>
        <dbReference type="SAM" id="Coils"/>
    </source>
</evidence>
<dbReference type="RefSeq" id="XP_022461040.1">
    <property type="nucleotide sequence ID" value="XM_022606182.1"/>
</dbReference>
<reference evidence="10" key="1">
    <citation type="submission" date="2013-12" db="EMBL/GenBank/DDBJ databases">
        <authorList>
            <person name="Genoscope - CEA"/>
        </authorList>
    </citation>
    <scope>NUCLEOTIDE SEQUENCE</scope>
    <source>
        <strain evidence="10">CBS 1993</strain>
    </source>
</reference>
<dbReference type="GO" id="GO:0005730">
    <property type="term" value="C:nucleolus"/>
    <property type="evidence" value="ECO:0007669"/>
    <property type="project" value="UniProtKB-SubCell"/>
</dbReference>
<comment type="subcellular location">
    <subcellularLocation>
        <location evidence="1">Nucleus</location>
        <location evidence="1">Nucleolus</location>
    </subcellularLocation>
</comment>
<dbReference type="InterPro" id="IPR036919">
    <property type="entry name" value="Ribo_uL30_ferredoxin-like_sf"/>
</dbReference>
<dbReference type="OrthoDB" id="28644at2759"/>
<evidence type="ECO:0000256" key="5">
    <source>
        <dbReference type="ARBA" id="ARBA00023242"/>
    </source>
</evidence>
<comment type="function">
    <text evidence="6">Involved in the biogenesis of the 60S ribosomal subunit. May act as a specificity factor that binds precursor rRNAs and tethers the enzymes that carry out the early 5' to 3' exonucleolytic reactions that generate the mature rRNAs.</text>
</comment>
<dbReference type="InterPro" id="IPR016082">
    <property type="entry name" value="Ribosomal_uL30_ferredoxin-like"/>
</dbReference>
<dbReference type="PROSITE" id="PS00634">
    <property type="entry name" value="RIBOSOMAL_L30"/>
    <property type="match status" value="1"/>
</dbReference>
<protein>
    <recommendedName>
        <fullName evidence="7">Ribosome biogenesis protein RLP7</fullName>
    </recommendedName>
</protein>
<dbReference type="GO" id="GO:0000463">
    <property type="term" value="P:maturation of LSU-rRNA from tricistronic rRNA transcript (SSU-rRNA, 5.8S rRNA, LSU-rRNA)"/>
    <property type="evidence" value="ECO:0007669"/>
    <property type="project" value="EnsemblFungi"/>
</dbReference>
<dbReference type="InterPro" id="IPR039699">
    <property type="entry name" value="Ribosomal_uL30"/>
</dbReference>
<dbReference type="Proteomes" id="UP000019384">
    <property type="component" value="Unassembled WGS sequence"/>
</dbReference>
<dbReference type="PANTHER" id="PTHR11524:SF26">
    <property type="entry name" value="RIBOSOME BIOGENESIS PROTEIN RLP7"/>
    <property type="match status" value="1"/>
</dbReference>
<evidence type="ECO:0000256" key="3">
    <source>
        <dbReference type="ARBA" id="ARBA00022517"/>
    </source>
</evidence>
<keyword evidence="5" id="KW-0539">Nucleus</keyword>
<dbReference type="GO" id="GO:0003735">
    <property type="term" value="F:structural constituent of ribosome"/>
    <property type="evidence" value="ECO:0007669"/>
    <property type="project" value="TreeGrafter"/>
</dbReference>
<name>W6MQV2_9ASCO</name>
<dbReference type="AlphaFoldDB" id="W6MQV2"/>
<dbReference type="GO" id="GO:0042134">
    <property type="term" value="F:rRNA primary transcript binding"/>
    <property type="evidence" value="ECO:0007669"/>
    <property type="project" value="EnsemblFungi"/>
</dbReference>
<evidence type="ECO:0000313" key="11">
    <source>
        <dbReference type="Proteomes" id="UP000019384"/>
    </source>
</evidence>
<comment type="similarity">
    <text evidence="2">Belongs to the universal ribosomal protein uL30 family.</text>
</comment>
<feature type="domain" description="Large ribosomal subunit protein uL30-like ferredoxin-like fold" evidence="9">
    <location>
        <begin position="100"/>
        <end position="150"/>
    </location>
</feature>
<dbReference type="Gene3D" id="1.10.15.30">
    <property type="match status" value="1"/>
</dbReference>
<dbReference type="CDD" id="cd01657">
    <property type="entry name" value="Ribosomal_L7_archeal_euk"/>
    <property type="match status" value="1"/>
</dbReference>
<evidence type="ECO:0000256" key="4">
    <source>
        <dbReference type="ARBA" id="ARBA00022884"/>
    </source>
</evidence>
<dbReference type="Pfam" id="PF00327">
    <property type="entry name" value="Ribosomal_L30"/>
    <property type="match status" value="1"/>
</dbReference>
<evidence type="ECO:0000259" key="9">
    <source>
        <dbReference type="Pfam" id="PF00327"/>
    </source>
</evidence>
<dbReference type="GO" id="GO:0000465">
    <property type="term" value="P:exonucleolytic trimming to generate mature 5'-end of 5.8S rRNA from tricistronic rRNA transcript (SSU-rRNA, 5.8S rRNA, LSU-rRNA)"/>
    <property type="evidence" value="ECO:0007669"/>
    <property type="project" value="EnsemblFungi"/>
</dbReference>
<dbReference type="PANTHER" id="PTHR11524">
    <property type="entry name" value="60S RIBOSOMAL PROTEIN L7"/>
    <property type="match status" value="1"/>
</dbReference>
<proteinExistence type="inferred from homology"/>
<evidence type="ECO:0000256" key="1">
    <source>
        <dbReference type="ARBA" id="ARBA00004604"/>
    </source>
</evidence>
<keyword evidence="4" id="KW-0694">RNA-binding</keyword>
<feature type="coiled-coil region" evidence="8">
    <location>
        <begin position="15"/>
        <end position="49"/>
    </location>
</feature>
<keyword evidence="8" id="KW-0175">Coiled coil</keyword>
<evidence type="ECO:0000256" key="7">
    <source>
        <dbReference type="ARBA" id="ARBA00039196"/>
    </source>
</evidence>
<dbReference type="InterPro" id="IPR018038">
    <property type="entry name" value="Ribosomal_uL30_CS"/>
</dbReference>
<evidence type="ECO:0000256" key="6">
    <source>
        <dbReference type="ARBA" id="ARBA00037037"/>
    </source>
</evidence>
<keyword evidence="3" id="KW-0690">Ribosome biogenesis</keyword>
<dbReference type="Gene3D" id="3.30.1390.20">
    <property type="entry name" value="Ribosomal protein L30, ferredoxin-like fold domain"/>
    <property type="match status" value="1"/>
</dbReference>